<evidence type="ECO:0000313" key="1">
    <source>
        <dbReference type="EMBL" id="AUV61814.1"/>
    </source>
</evidence>
<accession>A0A2K9VHJ4</accession>
<dbReference type="OrthoDB" id="26269at10239"/>
<protein>
    <recommendedName>
        <fullName evidence="3">DUF1353 domain-containing protein</fullName>
    </recommendedName>
</protein>
<proteinExistence type="predicted"/>
<sequence>MPSEFLQFSGPLNTEYAYDESDALGSDYWRVTKTFRYYIGGLDSQRWVTVPAGYLTDGASVPRIFWNIIPPWGRYGAATTVHDILCEYLEIYDHGEIVKITRAEADAILYEAMGVLKVKESDRDRIYRAVCLYRTLTGVNKPMGSKRKRILEATWAIRNLGE</sequence>
<organism evidence="1 2">
    <name type="scientific">Pseudomonas phage Bjorn</name>
    <dbReference type="NCBI Taxonomy" id="2079288"/>
    <lineage>
        <taxon>Viruses</taxon>
        <taxon>Duplodnaviria</taxon>
        <taxon>Heunggongvirae</taxon>
        <taxon>Uroviricota</taxon>
        <taxon>Caudoviricetes</taxon>
        <taxon>Bjornvirus</taxon>
        <taxon>Bjornvirus bjorn</taxon>
    </lineage>
</organism>
<evidence type="ECO:0008006" key="3">
    <source>
        <dbReference type="Google" id="ProtNLM"/>
    </source>
</evidence>
<gene>
    <name evidence="1" type="ORF">PsPhBjorn_gp02</name>
</gene>
<dbReference type="EMBL" id="MG775259">
    <property type="protein sequence ID" value="AUV61814.1"/>
    <property type="molecule type" value="Genomic_DNA"/>
</dbReference>
<dbReference type="Proteomes" id="UP000240564">
    <property type="component" value="Segment"/>
</dbReference>
<evidence type="ECO:0000313" key="2">
    <source>
        <dbReference type="Proteomes" id="UP000240564"/>
    </source>
</evidence>
<reference evidence="1 2" key="1">
    <citation type="submission" date="2018-01" db="EMBL/GenBank/DDBJ databases">
        <title>Pseudomonas phages infecting Pseudomonas sp. isolated from Prunus avium.</title>
        <authorList>
            <person name="Colberg O."/>
            <person name="Byth Carstens A."/>
        </authorList>
    </citation>
    <scope>NUCLEOTIDE SEQUENCE [LARGE SCALE GENOMIC DNA]</scope>
</reference>
<dbReference type="Pfam" id="PF07087">
    <property type="entry name" value="DUF1353"/>
    <property type="match status" value="1"/>
</dbReference>
<keyword evidence="2" id="KW-1185">Reference proteome</keyword>
<dbReference type="InterPro" id="IPR010767">
    <property type="entry name" value="Phage_CGC-2007_Cje0229"/>
</dbReference>
<name>A0A2K9VHJ4_9CAUD</name>